<keyword evidence="1" id="KW-1133">Transmembrane helix</keyword>
<evidence type="ECO:0000313" key="3">
    <source>
        <dbReference type="Proteomes" id="UP000317180"/>
    </source>
</evidence>
<protein>
    <submittedName>
        <fullName evidence="2">Uncharacterized protein</fullName>
    </submittedName>
</protein>
<dbReference type="EMBL" id="BJOD01000003">
    <property type="protein sequence ID" value="GED24346.1"/>
    <property type="molecule type" value="Genomic_DNA"/>
</dbReference>
<keyword evidence="1" id="KW-0812">Transmembrane</keyword>
<keyword evidence="3" id="KW-1185">Reference proteome</keyword>
<name>A0ABQ0SKJ0_9BACL</name>
<keyword evidence="1" id="KW-0472">Membrane</keyword>
<sequence length="50" mass="5560">MPTSGKKQKSEFHRADWQFILLHWLLSGLLVVGLAASGLLGDISFLKMFA</sequence>
<evidence type="ECO:0000256" key="1">
    <source>
        <dbReference type="SAM" id="Phobius"/>
    </source>
</evidence>
<accession>A0ABQ0SKJ0</accession>
<organism evidence="2 3">
    <name type="scientific">Brevibacillus agri</name>
    <dbReference type="NCBI Taxonomy" id="51101"/>
    <lineage>
        <taxon>Bacteria</taxon>
        <taxon>Bacillati</taxon>
        <taxon>Bacillota</taxon>
        <taxon>Bacilli</taxon>
        <taxon>Bacillales</taxon>
        <taxon>Paenibacillaceae</taxon>
        <taxon>Brevibacillus</taxon>
    </lineage>
</organism>
<dbReference type="GeneID" id="82813837"/>
<reference evidence="2 3" key="1">
    <citation type="submission" date="2019-06" db="EMBL/GenBank/DDBJ databases">
        <title>Whole genome shotgun sequence of Brevibacillus agri NBRC 15538.</title>
        <authorList>
            <person name="Hosoyama A."/>
            <person name="Uohara A."/>
            <person name="Ohji S."/>
            <person name="Ichikawa N."/>
        </authorList>
    </citation>
    <scope>NUCLEOTIDE SEQUENCE [LARGE SCALE GENOMIC DNA]</scope>
    <source>
        <strain evidence="2 3">NBRC 15538</strain>
    </source>
</reference>
<comment type="caution">
    <text evidence="2">The sequence shown here is derived from an EMBL/GenBank/DDBJ whole genome shotgun (WGS) entry which is preliminary data.</text>
</comment>
<dbReference type="RefSeq" id="WP_155808594.1">
    <property type="nucleotide sequence ID" value="NZ_BJOD01000003.1"/>
</dbReference>
<feature type="transmembrane region" description="Helical" evidence="1">
    <location>
        <begin position="21"/>
        <end position="40"/>
    </location>
</feature>
<proteinExistence type="predicted"/>
<gene>
    <name evidence="2" type="ORF">BAG01nite_04480</name>
</gene>
<dbReference type="Proteomes" id="UP000317180">
    <property type="component" value="Unassembled WGS sequence"/>
</dbReference>
<evidence type="ECO:0000313" key="2">
    <source>
        <dbReference type="EMBL" id="GED24346.1"/>
    </source>
</evidence>